<sequence>MSSEFFNCTSYTTPCQHIRGFHHSTAHSQEEQLHIAIKKYTPLTQVDARSEGREQVTIIACHALGTPKELYEPLFDELYKAAEAPSSTWAVRSIWIADLATHGESGRLNEGKLGVDVCWDDHARDLLHMVNVFRDQMPQPLVGIGHSMGGQNIIQLSLLHPRLFAAVIPIEPIVNGAHDMKFYGSVIIINRRDVWESREEAYATTSKGILMRNWNRRVLERWKQYGFRDLPTLLYPEAPKEITAKASKNATTPVTLASTKHHEAHGLARHAYPAPDQPLESFTPAAPSHADLTKEEHAQMKAPFYRPEAVLTARQLPLMRPLCLYIWGGKSIFSSATPKSRKEKLEQTGTAPGGSGGVKTNSVAEIVLENEGHFVPFEKPELVARAVHGWLGPMLQRWREEHSVLDKIKAELDPREMAMVGEDW</sequence>
<dbReference type="InterPro" id="IPR029058">
    <property type="entry name" value="AB_hydrolase_fold"/>
</dbReference>
<dbReference type="InterPro" id="IPR050228">
    <property type="entry name" value="Carboxylesterase_BioH"/>
</dbReference>
<protein>
    <submittedName>
        <fullName evidence="3">Alpha/beta hydrolase family-domain-containing protein</fullName>
    </submittedName>
</protein>
<feature type="domain" description="AB hydrolase-1" evidence="2">
    <location>
        <begin position="59"/>
        <end position="386"/>
    </location>
</feature>
<dbReference type="PANTHER" id="PTHR43194">
    <property type="entry name" value="HYDROLASE ALPHA/BETA FOLD FAMILY"/>
    <property type="match status" value="1"/>
</dbReference>
<accession>A0A6A6PP44</accession>
<dbReference type="InterPro" id="IPR000073">
    <property type="entry name" value="AB_hydrolase_1"/>
</dbReference>
<dbReference type="RefSeq" id="XP_033587783.1">
    <property type="nucleotide sequence ID" value="XM_033730295.1"/>
</dbReference>
<feature type="non-terminal residue" evidence="3">
    <location>
        <position position="424"/>
    </location>
</feature>
<name>A0A6A6PP44_9PEZI</name>
<dbReference type="GeneID" id="54471297"/>
<evidence type="ECO:0000313" key="4">
    <source>
        <dbReference type="Proteomes" id="UP000799767"/>
    </source>
</evidence>
<dbReference type="SUPFAM" id="SSF53474">
    <property type="entry name" value="alpha/beta-Hydrolases"/>
    <property type="match status" value="1"/>
</dbReference>
<dbReference type="Gene3D" id="3.40.50.1820">
    <property type="entry name" value="alpha/beta hydrolase"/>
    <property type="match status" value="1"/>
</dbReference>
<feature type="region of interest" description="Disordered" evidence="1">
    <location>
        <begin position="337"/>
        <end position="359"/>
    </location>
</feature>
<dbReference type="GO" id="GO:0016787">
    <property type="term" value="F:hydrolase activity"/>
    <property type="evidence" value="ECO:0007669"/>
    <property type="project" value="UniProtKB-KW"/>
</dbReference>
<keyword evidence="4" id="KW-1185">Reference proteome</keyword>
<evidence type="ECO:0000313" key="3">
    <source>
        <dbReference type="EMBL" id="KAF2481213.1"/>
    </source>
</evidence>
<gene>
    <name evidence="3" type="ORF">BDY17DRAFT_235933</name>
</gene>
<dbReference type="EMBL" id="MU001638">
    <property type="protein sequence ID" value="KAF2481213.1"/>
    <property type="molecule type" value="Genomic_DNA"/>
</dbReference>
<evidence type="ECO:0000259" key="2">
    <source>
        <dbReference type="Pfam" id="PF12697"/>
    </source>
</evidence>
<keyword evidence="3" id="KW-0378">Hydrolase</keyword>
<organism evidence="3 4">
    <name type="scientific">Neohortaea acidophila</name>
    <dbReference type="NCBI Taxonomy" id="245834"/>
    <lineage>
        <taxon>Eukaryota</taxon>
        <taxon>Fungi</taxon>
        <taxon>Dikarya</taxon>
        <taxon>Ascomycota</taxon>
        <taxon>Pezizomycotina</taxon>
        <taxon>Dothideomycetes</taxon>
        <taxon>Dothideomycetidae</taxon>
        <taxon>Mycosphaerellales</taxon>
        <taxon>Teratosphaeriaceae</taxon>
        <taxon>Neohortaea</taxon>
    </lineage>
</organism>
<evidence type="ECO:0000256" key="1">
    <source>
        <dbReference type="SAM" id="MobiDB-lite"/>
    </source>
</evidence>
<dbReference type="Pfam" id="PF12697">
    <property type="entry name" value="Abhydrolase_6"/>
    <property type="match status" value="1"/>
</dbReference>
<reference evidence="3" key="1">
    <citation type="journal article" date="2020" name="Stud. Mycol.">
        <title>101 Dothideomycetes genomes: a test case for predicting lifestyles and emergence of pathogens.</title>
        <authorList>
            <person name="Haridas S."/>
            <person name="Albert R."/>
            <person name="Binder M."/>
            <person name="Bloem J."/>
            <person name="Labutti K."/>
            <person name="Salamov A."/>
            <person name="Andreopoulos B."/>
            <person name="Baker S."/>
            <person name="Barry K."/>
            <person name="Bills G."/>
            <person name="Bluhm B."/>
            <person name="Cannon C."/>
            <person name="Castanera R."/>
            <person name="Culley D."/>
            <person name="Daum C."/>
            <person name="Ezra D."/>
            <person name="Gonzalez J."/>
            <person name="Henrissat B."/>
            <person name="Kuo A."/>
            <person name="Liang C."/>
            <person name="Lipzen A."/>
            <person name="Lutzoni F."/>
            <person name="Magnuson J."/>
            <person name="Mondo S."/>
            <person name="Nolan M."/>
            <person name="Ohm R."/>
            <person name="Pangilinan J."/>
            <person name="Park H.-J."/>
            <person name="Ramirez L."/>
            <person name="Alfaro M."/>
            <person name="Sun H."/>
            <person name="Tritt A."/>
            <person name="Yoshinaga Y."/>
            <person name="Zwiers L.-H."/>
            <person name="Turgeon B."/>
            <person name="Goodwin S."/>
            <person name="Spatafora J."/>
            <person name="Crous P."/>
            <person name="Grigoriev I."/>
        </authorList>
    </citation>
    <scope>NUCLEOTIDE SEQUENCE</scope>
    <source>
        <strain evidence="3">CBS 113389</strain>
    </source>
</reference>
<dbReference type="PANTHER" id="PTHR43194:SF2">
    <property type="entry name" value="PEROXISOMAL MEMBRANE PROTEIN LPX1"/>
    <property type="match status" value="1"/>
</dbReference>
<dbReference type="Proteomes" id="UP000799767">
    <property type="component" value="Unassembled WGS sequence"/>
</dbReference>
<dbReference type="AlphaFoldDB" id="A0A6A6PP44"/>
<proteinExistence type="predicted"/>
<dbReference type="OrthoDB" id="94039at2759"/>